<reference evidence="2 3" key="1">
    <citation type="submission" date="2019-07" db="EMBL/GenBank/DDBJ databases">
        <title>Genomics analysis of Aphanomyces spp. identifies a new class of oomycete effector associated with host adaptation.</title>
        <authorList>
            <person name="Gaulin E."/>
        </authorList>
    </citation>
    <scope>NUCLEOTIDE SEQUENCE [LARGE SCALE GENOMIC DNA]</scope>
    <source>
        <strain evidence="2 3">ATCC 201684</strain>
    </source>
</reference>
<feature type="region of interest" description="Disordered" evidence="1">
    <location>
        <begin position="1"/>
        <end position="25"/>
    </location>
</feature>
<dbReference type="VEuPathDB" id="FungiDB:AeMF1_018229"/>
<evidence type="ECO:0000313" key="2">
    <source>
        <dbReference type="EMBL" id="KAF0722061.1"/>
    </source>
</evidence>
<dbReference type="AlphaFoldDB" id="A0A6G0W4I1"/>
<dbReference type="Proteomes" id="UP000481153">
    <property type="component" value="Unassembled WGS sequence"/>
</dbReference>
<comment type="caution">
    <text evidence="2">The sequence shown here is derived from an EMBL/GenBank/DDBJ whole genome shotgun (WGS) entry which is preliminary data.</text>
</comment>
<feature type="region of interest" description="Disordered" evidence="1">
    <location>
        <begin position="168"/>
        <end position="199"/>
    </location>
</feature>
<gene>
    <name evidence="2" type="ORF">Ae201684_018698</name>
</gene>
<dbReference type="EMBL" id="VJMJ01000349">
    <property type="protein sequence ID" value="KAF0722061.1"/>
    <property type="molecule type" value="Genomic_DNA"/>
</dbReference>
<accession>A0A6G0W4I1</accession>
<keyword evidence="3" id="KW-1185">Reference proteome</keyword>
<dbReference type="InterPro" id="IPR011333">
    <property type="entry name" value="SKP1/BTB/POZ_sf"/>
</dbReference>
<protein>
    <recommendedName>
        <fullName evidence="4">BTB domain-containing protein</fullName>
    </recommendedName>
</protein>
<evidence type="ECO:0000313" key="3">
    <source>
        <dbReference type="Proteomes" id="UP000481153"/>
    </source>
</evidence>
<sequence>MAPQSTSSTPFSFDASTPTTTATPASHHAFLHPYDKVLSTSRKLRKSCSLPNCSQRPGECMHCTCDGRCGQHEGGKCGVRREGSGKSCKRLGCPKDETCLHSTRATCCHCRNLVSSQSRSMKARRAVDESEAETPSFLADVMMAPSVAPTANTAASLADKAKLLQDKKRKRDSLLEATPASPKSMKNKKAKTAVASPEAPSTSSLPVFGVPSLCEHPEWFRRRHTCNLIVVVEGIQFNLHKFPMLVACPELRNKMPASHDGSVAVLKYAHFPGGAAAFELACIYAYTGNMDINATNVALLYCAARILKMHVKLTSRCATLLETLAHSGTGMEVVNMLLQVVEIRKCLRNQSTDRMMALCVNAIAQRYPYELSTMHLIVKLPCDVFLHITQLILNDKPNATVNNVVARLCAQAHLAQVFRNGSPVAEKAAELIKVLDILLSIEPDHALLGGGATEEEEGEVVEDVETKIASALGVSPSFTMAQAAQMLTAA</sequence>
<name>A0A6G0W4I1_9STRA</name>
<proteinExistence type="predicted"/>
<dbReference type="Gene3D" id="3.30.710.10">
    <property type="entry name" value="Potassium Channel Kv1.1, Chain A"/>
    <property type="match status" value="1"/>
</dbReference>
<evidence type="ECO:0008006" key="4">
    <source>
        <dbReference type="Google" id="ProtNLM"/>
    </source>
</evidence>
<dbReference type="InterPro" id="IPR043454">
    <property type="entry name" value="NPH3/RPT2-like"/>
</dbReference>
<dbReference type="SUPFAM" id="SSF54695">
    <property type="entry name" value="POZ domain"/>
    <property type="match status" value="1"/>
</dbReference>
<organism evidence="2 3">
    <name type="scientific">Aphanomyces euteiches</name>
    <dbReference type="NCBI Taxonomy" id="100861"/>
    <lineage>
        <taxon>Eukaryota</taxon>
        <taxon>Sar</taxon>
        <taxon>Stramenopiles</taxon>
        <taxon>Oomycota</taxon>
        <taxon>Saprolegniomycetes</taxon>
        <taxon>Saprolegniales</taxon>
        <taxon>Verrucalvaceae</taxon>
        <taxon>Aphanomyces</taxon>
    </lineage>
</organism>
<dbReference type="PANTHER" id="PTHR32370">
    <property type="entry name" value="OS12G0117600 PROTEIN"/>
    <property type="match status" value="1"/>
</dbReference>
<evidence type="ECO:0000256" key="1">
    <source>
        <dbReference type="SAM" id="MobiDB-lite"/>
    </source>
</evidence>